<dbReference type="AlphaFoldDB" id="A0AAV4T1C2"/>
<comment type="caution">
    <text evidence="1">The sequence shown here is derived from an EMBL/GenBank/DDBJ whole genome shotgun (WGS) entry which is preliminary data.</text>
</comment>
<name>A0AAV4T1C2_CAEEX</name>
<evidence type="ECO:0000313" key="1">
    <source>
        <dbReference type="EMBL" id="GIY38457.1"/>
    </source>
</evidence>
<sequence length="86" mass="9618">MHRDSQLGRNMVDTNGDELLWKTRAPYGTLPAMQLGWLIQRLTGRVWQVTCRGRVQTSASKIDGVCLGSVFRTTCAFRFPDMGSGL</sequence>
<accession>A0AAV4T1C2</accession>
<reference evidence="1 2" key="1">
    <citation type="submission" date="2021-06" db="EMBL/GenBank/DDBJ databases">
        <title>Caerostris extrusa draft genome.</title>
        <authorList>
            <person name="Kono N."/>
            <person name="Arakawa K."/>
        </authorList>
    </citation>
    <scope>NUCLEOTIDE SEQUENCE [LARGE SCALE GENOMIC DNA]</scope>
</reference>
<organism evidence="1 2">
    <name type="scientific">Caerostris extrusa</name>
    <name type="common">Bark spider</name>
    <name type="synonym">Caerostris bankana</name>
    <dbReference type="NCBI Taxonomy" id="172846"/>
    <lineage>
        <taxon>Eukaryota</taxon>
        <taxon>Metazoa</taxon>
        <taxon>Ecdysozoa</taxon>
        <taxon>Arthropoda</taxon>
        <taxon>Chelicerata</taxon>
        <taxon>Arachnida</taxon>
        <taxon>Araneae</taxon>
        <taxon>Araneomorphae</taxon>
        <taxon>Entelegynae</taxon>
        <taxon>Araneoidea</taxon>
        <taxon>Araneidae</taxon>
        <taxon>Caerostris</taxon>
    </lineage>
</organism>
<evidence type="ECO:0000313" key="2">
    <source>
        <dbReference type="Proteomes" id="UP001054945"/>
    </source>
</evidence>
<protein>
    <submittedName>
        <fullName evidence="1">Uncharacterized protein</fullName>
    </submittedName>
</protein>
<dbReference type="Proteomes" id="UP001054945">
    <property type="component" value="Unassembled WGS sequence"/>
</dbReference>
<keyword evidence="2" id="KW-1185">Reference proteome</keyword>
<dbReference type="EMBL" id="BPLR01010305">
    <property type="protein sequence ID" value="GIY38457.1"/>
    <property type="molecule type" value="Genomic_DNA"/>
</dbReference>
<proteinExistence type="predicted"/>
<gene>
    <name evidence="1" type="ORF">CEXT_690681</name>
</gene>